<organism evidence="2 3">
    <name type="scientific">Polaromonas aquatica</name>
    <dbReference type="NCBI Taxonomy" id="332657"/>
    <lineage>
        <taxon>Bacteria</taxon>
        <taxon>Pseudomonadati</taxon>
        <taxon>Pseudomonadota</taxon>
        <taxon>Betaproteobacteria</taxon>
        <taxon>Burkholderiales</taxon>
        <taxon>Comamonadaceae</taxon>
        <taxon>Polaromonas</taxon>
    </lineage>
</organism>
<sequence>MHEQPGRSSTAPDLLLAVGVLLADYWYDVDHHWGRHAHLLYTGQGVFSIGDDRMDGPGAVQAFYKWREGRGAREARHVISNLRVIGQGDDRADVDCILCLYAADGVPVLESRPPILIADETAQCVRGADGLWRFASHFLKPVFAGGAPITTPSGAAA</sequence>
<dbReference type="InterPro" id="IPR032710">
    <property type="entry name" value="NTF2-like_dom_sf"/>
</dbReference>
<dbReference type="Pfam" id="PF13577">
    <property type="entry name" value="SnoaL_4"/>
    <property type="match status" value="1"/>
</dbReference>
<evidence type="ECO:0000313" key="3">
    <source>
        <dbReference type="Proteomes" id="UP001596270"/>
    </source>
</evidence>
<proteinExistence type="predicted"/>
<dbReference type="Gene3D" id="3.10.450.50">
    <property type="match status" value="1"/>
</dbReference>
<gene>
    <name evidence="2" type="ORF">ACFQND_22730</name>
</gene>
<protein>
    <submittedName>
        <fullName evidence="2">Nuclear transport factor 2 family protein</fullName>
    </submittedName>
</protein>
<evidence type="ECO:0000313" key="2">
    <source>
        <dbReference type="EMBL" id="MFC6284052.1"/>
    </source>
</evidence>
<name>A0ABW1U319_9BURK</name>
<dbReference type="RefSeq" id="WP_371439816.1">
    <property type="nucleotide sequence ID" value="NZ_JBHSRS010000084.1"/>
</dbReference>
<dbReference type="Proteomes" id="UP001596270">
    <property type="component" value="Unassembled WGS sequence"/>
</dbReference>
<dbReference type="EMBL" id="JBHSRS010000084">
    <property type="protein sequence ID" value="MFC6284052.1"/>
    <property type="molecule type" value="Genomic_DNA"/>
</dbReference>
<evidence type="ECO:0000259" key="1">
    <source>
        <dbReference type="Pfam" id="PF13577"/>
    </source>
</evidence>
<accession>A0ABW1U319</accession>
<feature type="domain" description="SnoaL-like" evidence="1">
    <location>
        <begin position="17"/>
        <end position="135"/>
    </location>
</feature>
<dbReference type="SUPFAM" id="SSF54427">
    <property type="entry name" value="NTF2-like"/>
    <property type="match status" value="1"/>
</dbReference>
<reference evidence="3" key="1">
    <citation type="journal article" date="2019" name="Int. J. Syst. Evol. Microbiol.">
        <title>The Global Catalogue of Microorganisms (GCM) 10K type strain sequencing project: providing services to taxonomists for standard genome sequencing and annotation.</title>
        <authorList>
            <consortium name="The Broad Institute Genomics Platform"/>
            <consortium name="The Broad Institute Genome Sequencing Center for Infectious Disease"/>
            <person name="Wu L."/>
            <person name="Ma J."/>
        </authorList>
    </citation>
    <scope>NUCLEOTIDE SEQUENCE [LARGE SCALE GENOMIC DNA]</scope>
    <source>
        <strain evidence="3">CCUG 39402</strain>
    </source>
</reference>
<keyword evidence="3" id="KW-1185">Reference proteome</keyword>
<dbReference type="InterPro" id="IPR037401">
    <property type="entry name" value="SnoaL-like"/>
</dbReference>
<comment type="caution">
    <text evidence="2">The sequence shown here is derived from an EMBL/GenBank/DDBJ whole genome shotgun (WGS) entry which is preliminary data.</text>
</comment>